<dbReference type="Gene3D" id="3.40.50.720">
    <property type="entry name" value="NAD(P)-binding Rossmann-like Domain"/>
    <property type="match status" value="1"/>
</dbReference>
<dbReference type="SUPFAM" id="SSF51735">
    <property type="entry name" value="NAD(P)-binding Rossmann-fold domains"/>
    <property type="match status" value="1"/>
</dbReference>
<evidence type="ECO:0000313" key="2">
    <source>
        <dbReference type="EMBL" id="GAG50999.1"/>
    </source>
</evidence>
<dbReference type="InterPro" id="IPR050129">
    <property type="entry name" value="Zn_alcohol_dh"/>
</dbReference>
<organism evidence="2">
    <name type="scientific">marine sediment metagenome</name>
    <dbReference type="NCBI Taxonomy" id="412755"/>
    <lineage>
        <taxon>unclassified sequences</taxon>
        <taxon>metagenomes</taxon>
        <taxon>ecological metagenomes</taxon>
    </lineage>
</organism>
<dbReference type="EMBL" id="BARS01053368">
    <property type="protein sequence ID" value="GAG50999.1"/>
    <property type="molecule type" value="Genomic_DNA"/>
</dbReference>
<dbReference type="GO" id="GO:0016491">
    <property type="term" value="F:oxidoreductase activity"/>
    <property type="evidence" value="ECO:0007669"/>
    <property type="project" value="UniProtKB-KW"/>
</dbReference>
<evidence type="ECO:0008006" key="3">
    <source>
        <dbReference type="Google" id="ProtNLM"/>
    </source>
</evidence>
<gene>
    <name evidence="2" type="ORF">S01H1_79202</name>
</gene>
<dbReference type="PANTHER" id="PTHR43401:SF2">
    <property type="entry name" value="L-THREONINE 3-DEHYDROGENASE"/>
    <property type="match status" value="1"/>
</dbReference>
<name>X0Y505_9ZZZZ</name>
<feature type="non-terminal residue" evidence="2">
    <location>
        <position position="1"/>
    </location>
</feature>
<dbReference type="PANTHER" id="PTHR43401">
    <property type="entry name" value="L-THREONINE 3-DEHYDROGENASE"/>
    <property type="match status" value="1"/>
</dbReference>
<sequence>TGNQEIINQVVEVLEVAGRCVFIGMIDYPLIFNAFMSEVVYKELVLTGIFGRRMYETWETLAKILESGRIDLSHYVAAELPLVEFKKGIEIFPTLSGRTVLYP</sequence>
<protein>
    <recommendedName>
        <fullName evidence="3">Alcohol dehydrogenase-like C-terminal domain-containing protein</fullName>
    </recommendedName>
</protein>
<keyword evidence="1" id="KW-0560">Oxidoreductase</keyword>
<reference evidence="2" key="1">
    <citation type="journal article" date="2014" name="Front. Microbiol.">
        <title>High frequency of phylogenetically diverse reductive dehalogenase-homologous genes in deep subseafloor sedimentary metagenomes.</title>
        <authorList>
            <person name="Kawai M."/>
            <person name="Futagami T."/>
            <person name="Toyoda A."/>
            <person name="Takaki Y."/>
            <person name="Nishi S."/>
            <person name="Hori S."/>
            <person name="Arai W."/>
            <person name="Tsubouchi T."/>
            <person name="Morono Y."/>
            <person name="Uchiyama I."/>
            <person name="Ito T."/>
            <person name="Fujiyama A."/>
            <person name="Inagaki F."/>
            <person name="Takami H."/>
        </authorList>
    </citation>
    <scope>NUCLEOTIDE SEQUENCE</scope>
    <source>
        <strain evidence="2">Expedition CK06-06</strain>
    </source>
</reference>
<comment type="caution">
    <text evidence="2">The sequence shown here is derived from an EMBL/GenBank/DDBJ whole genome shotgun (WGS) entry which is preliminary data.</text>
</comment>
<dbReference type="Gene3D" id="3.90.180.10">
    <property type="entry name" value="Medium-chain alcohol dehydrogenases, catalytic domain"/>
    <property type="match status" value="1"/>
</dbReference>
<dbReference type="AlphaFoldDB" id="X0Y505"/>
<accession>X0Y505</accession>
<dbReference type="InterPro" id="IPR036291">
    <property type="entry name" value="NAD(P)-bd_dom_sf"/>
</dbReference>
<evidence type="ECO:0000256" key="1">
    <source>
        <dbReference type="ARBA" id="ARBA00023002"/>
    </source>
</evidence>
<proteinExistence type="predicted"/>